<accession>A0A9C6WEC1</accession>
<proteinExistence type="predicted"/>
<name>A0A9C6WEC1_DROAB</name>
<sequence>MLFCFEQNKYTSSLRLLRKDCENSSKPSFLLLNNTDRQNSTPIVDLNSTIPAHVSQRRPTISCRKLFIFLVCRLQNQKNATTVKCSASLGRSLLHHCAEPRKALVPESSLLSFAASIVRRLHSAAAASAAVQCQCQC</sequence>
<keyword evidence="1" id="KW-1185">Reference proteome</keyword>
<dbReference type="Proteomes" id="UP000515160">
    <property type="component" value="Unplaced"/>
</dbReference>
<protein>
    <submittedName>
        <fullName evidence="2">Uncharacterized protein LOC127566289</fullName>
    </submittedName>
</protein>
<reference evidence="2" key="1">
    <citation type="submission" date="2025-08" db="UniProtKB">
        <authorList>
            <consortium name="RefSeq"/>
        </authorList>
    </citation>
    <scope>IDENTIFICATION</scope>
    <source>
        <strain evidence="2">15112-1751.03</strain>
        <tissue evidence="2">Whole Adult</tissue>
    </source>
</reference>
<dbReference type="AlphaFoldDB" id="A0A9C6WEC1"/>
<dbReference type="GeneID" id="127566289"/>
<organism evidence="1 2">
    <name type="scientific">Drosophila albomicans</name>
    <name type="common">Fruit fly</name>
    <dbReference type="NCBI Taxonomy" id="7291"/>
    <lineage>
        <taxon>Eukaryota</taxon>
        <taxon>Metazoa</taxon>
        <taxon>Ecdysozoa</taxon>
        <taxon>Arthropoda</taxon>
        <taxon>Hexapoda</taxon>
        <taxon>Insecta</taxon>
        <taxon>Pterygota</taxon>
        <taxon>Neoptera</taxon>
        <taxon>Endopterygota</taxon>
        <taxon>Diptera</taxon>
        <taxon>Brachycera</taxon>
        <taxon>Muscomorpha</taxon>
        <taxon>Ephydroidea</taxon>
        <taxon>Drosophilidae</taxon>
        <taxon>Drosophila</taxon>
    </lineage>
</organism>
<dbReference type="RefSeq" id="XP_051864265.1">
    <property type="nucleotide sequence ID" value="XM_052008305.1"/>
</dbReference>
<gene>
    <name evidence="2" type="primary">LOC127566289</name>
</gene>
<evidence type="ECO:0000313" key="2">
    <source>
        <dbReference type="RefSeq" id="XP_051864265.1"/>
    </source>
</evidence>
<evidence type="ECO:0000313" key="1">
    <source>
        <dbReference type="Proteomes" id="UP000515160"/>
    </source>
</evidence>